<proteinExistence type="predicted"/>
<evidence type="ECO:0000313" key="8">
    <source>
        <dbReference type="EMBL" id="PWV01248.1"/>
    </source>
</evidence>
<gene>
    <name evidence="6" type="ORF">C3747_198g17</name>
    <name evidence="7" type="ORF">C3747_198g25</name>
    <name evidence="8" type="ORF">C3747_198g31</name>
    <name evidence="5" type="ORF">C3747_198g8</name>
    <name evidence="2" type="ORF">C3747_207g55</name>
    <name evidence="3" type="ORF">C3747_207g58</name>
    <name evidence="4" type="ORF">C3747_207g61</name>
</gene>
<dbReference type="Proteomes" id="UP000246078">
    <property type="component" value="Unassembled WGS sequence"/>
</dbReference>
<evidence type="ECO:0000256" key="1">
    <source>
        <dbReference type="SAM" id="MobiDB-lite"/>
    </source>
</evidence>
<evidence type="ECO:0000313" key="3">
    <source>
        <dbReference type="EMBL" id="PWV00454.1"/>
    </source>
</evidence>
<evidence type="ECO:0000313" key="2">
    <source>
        <dbReference type="EMBL" id="PWV00452.1"/>
    </source>
</evidence>
<organism evidence="8 9">
    <name type="scientific">Trypanosoma cruzi</name>
    <dbReference type="NCBI Taxonomy" id="5693"/>
    <lineage>
        <taxon>Eukaryota</taxon>
        <taxon>Discoba</taxon>
        <taxon>Euglenozoa</taxon>
        <taxon>Kinetoplastea</taxon>
        <taxon>Metakinetoplastina</taxon>
        <taxon>Trypanosomatida</taxon>
        <taxon>Trypanosomatidae</taxon>
        <taxon>Trypanosoma</taxon>
        <taxon>Schizotrypanum</taxon>
    </lineage>
</organism>
<evidence type="ECO:0000313" key="6">
    <source>
        <dbReference type="EMBL" id="PWV01244.1"/>
    </source>
</evidence>
<dbReference type="VEuPathDB" id="TriTrypDB:C3747_198g25"/>
<comment type="caution">
    <text evidence="8">The sequence shown here is derived from an EMBL/GenBank/DDBJ whole genome shotgun (WGS) entry which is preliminary data.</text>
</comment>
<dbReference type="EMBL" id="PRFC01000198">
    <property type="protein sequence ID" value="PWV01246.1"/>
    <property type="molecule type" value="Genomic_DNA"/>
</dbReference>
<dbReference type="VEuPathDB" id="TriTrypDB:C3747_198g31"/>
<evidence type="ECO:0000313" key="9">
    <source>
        <dbReference type="Proteomes" id="UP000246078"/>
    </source>
</evidence>
<dbReference type="VEuPathDB" id="TriTrypDB:C3747_207g61"/>
<dbReference type="EMBL" id="PRFC01000207">
    <property type="protein sequence ID" value="PWV00454.1"/>
    <property type="molecule type" value="Genomic_DNA"/>
</dbReference>
<dbReference type="VEuPathDB" id="TriTrypDB:C3747_207g58"/>
<feature type="compositionally biased region" description="Basic residues" evidence="1">
    <location>
        <begin position="62"/>
        <end position="75"/>
    </location>
</feature>
<evidence type="ECO:0000313" key="7">
    <source>
        <dbReference type="EMBL" id="PWV01246.1"/>
    </source>
</evidence>
<feature type="region of interest" description="Disordered" evidence="1">
    <location>
        <begin position="55"/>
        <end position="83"/>
    </location>
</feature>
<name>A0A2V2VY09_TRYCR</name>
<dbReference type="VEuPathDB" id="TriTrypDB:C3747_198g17"/>
<evidence type="ECO:0000313" key="5">
    <source>
        <dbReference type="EMBL" id="PWV01241.1"/>
    </source>
</evidence>
<dbReference type="EMBL" id="PRFC01000198">
    <property type="protein sequence ID" value="PWV01248.1"/>
    <property type="molecule type" value="Genomic_DNA"/>
</dbReference>
<dbReference type="EMBL" id="PRFC01000207">
    <property type="protein sequence ID" value="PWV00452.1"/>
    <property type="molecule type" value="Genomic_DNA"/>
</dbReference>
<sequence>MDTAPPTHTHLPLHQRLLLHVRHNEAEGVRHLVHSHADVLRRVLDVARVVVDDANNRTPSRAQRRARHRPRKGRLERRNSSRVQHHVRIGHPIRVVLLRHWKLPANTALTEPRHDQRAIQRPHQQTLAVHLRRLGKNHVLENVHLLLRQNVLLLADHLLAKKHVYMLPGPGAESPQPLQVIRKHLDSEGRPVTAHGHSDRTGRLLPARHFANVPWQAIKHAMVRHRNDEAATGAQQQEQRAAKLAELAEHCE</sequence>
<reference evidence="8 9" key="1">
    <citation type="journal article" date="2018" name="Microb. Genom.">
        <title>Expanding an expanded genome: long-read sequencing of Trypanosoma cruzi.</title>
        <authorList>
            <person name="Berna L."/>
            <person name="Rodriguez M."/>
            <person name="Chiribao M.L."/>
            <person name="Parodi-Talice A."/>
            <person name="Pita S."/>
            <person name="Rijo G."/>
            <person name="Alvarez-Valin F."/>
            <person name="Robello C."/>
        </authorList>
    </citation>
    <scope>NUCLEOTIDE SEQUENCE [LARGE SCALE GENOMIC DNA]</scope>
    <source>
        <strain evidence="8 9">TCC</strain>
    </source>
</reference>
<dbReference type="VEuPathDB" id="TriTrypDB:C3747_198g8"/>
<dbReference type="EMBL" id="PRFC01000198">
    <property type="protein sequence ID" value="PWV01244.1"/>
    <property type="molecule type" value="Genomic_DNA"/>
</dbReference>
<evidence type="ECO:0000313" key="4">
    <source>
        <dbReference type="EMBL" id="PWV00456.1"/>
    </source>
</evidence>
<dbReference type="VEuPathDB" id="TriTrypDB:TcG_08835"/>
<dbReference type="EMBL" id="PRFC01000198">
    <property type="protein sequence ID" value="PWV01241.1"/>
    <property type="molecule type" value="Genomic_DNA"/>
</dbReference>
<dbReference type="AlphaFoldDB" id="A0A2V2VY09"/>
<dbReference type="EMBL" id="PRFC01000207">
    <property type="protein sequence ID" value="PWV00456.1"/>
    <property type="molecule type" value="Genomic_DNA"/>
</dbReference>
<dbReference type="VEuPathDB" id="TriTrypDB:C3747_207g55"/>
<accession>A0A2V2VY09</accession>
<protein>
    <submittedName>
        <fullName evidence="8">Uncharacterized protein</fullName>
    </submittedName>
</protein>